<dbReference type="PANTHER" id="PTHR34301">
    <property type="entry name" value="DNA-BINDING PROTEIN-RELATED"/>
    <property type="match status" value="1"/>
</dbReference>
<dbReference type="InterPro" id="IPR036388">
    <property type="entry name" value="WH-like_DNA-bd_sf"/>
</dbReference>
<evidence type="ECO:0000313" key="2">
    <source>
        <dbReference type="EMBL" id="QNO48157.1"/>
    </source>
</evidence>
<name>A0A7G9YJH3_9EURY</name>
<dbReference type="Gene3D" id="3.40.50.300">
    <property type="entry name" value="P-loop containing nucleotide triphosphate hydrolases"/>
    <property type="match status" value="1"/>
</dbReference>
<dbReference type="InterPro" id="IPR027417">
    <property type="entry name" value="P-loop_NTPase"/>
</dbReference>
<protein>
    <recommendedName>
        <fullName evidence="3">ATPase domain-containing protein</fullName>
    </recommendedName>
</protein>
<dbReference type="EMBL" id="MT631284">
    <property type="protein sequence ID" value="QNO47974.1"/>
    <property type="molecule type" value="Genomic_DNA"/>
</dbReference>
<evidence type="ECO:0000313" key="1">
    <source>
        <dbReference type="EMBL" id="QNO47974.1"/>
    </source>
</evidence>
<evidence type="ECO:0008006" key="3">
    <source>
        <dbReference type="Google" id="ProtNLM"/>
    </source>
</evidence>
<gene>
    <name evidence="2" type="ORF">GOJLPIDM_00013</name>
    <name evidence="1" type="ORF">KNONPEEI_00012</name>
</gene>
<accession>A0A7G9YJH3</accession>
<reference evidence="2" key="1">
    <citation type="submission" date="2020-06" db="EMBL/GenBank/DDBJ databases">
        <title>Unique genomic features of the anaerobic methanotrophic archaea.</title>
        <authorList>
            <person name="Chadwick G.L."/>
            <person name="Skennerton C.T."/>
            <person name="Laso-Perez R."/>
            <person name="Leu A.O."/>
            <person name="Speth D.R."/>
            <person name="Yu H."/>
            <person name="Morgan-Lang C."/>
            <person name="Hatzenpichler R."/>
            <person name="Goudeau D."/>
            <person name="Malmstrom R."/>
            <person name="Brazelton W.J."/>
            <person name="Woyke T."/>
            <person name="Hallam S.J."/>
            <person name="Tyson G.W."/>
            <person name="Wegener G."/>
            <person name="Boetius A."/>
            <person name="Orphan V."/>
        </authorList>
    </citation>
    <scope>NUCLEOTIDE SEQUENCE</scope>
</reference>
<dbReference type="SUPFAM" id="SSF52540">
    <property type="entry name" value="P-loop containing nucleoside triphosphate hydrolases"/>
    <property type="match status" value="1"/>
</dbReference>
<dbReference type="EMBL" id="MT631313">
    <property type="protein sequence ID" value="QNO48157.1"/>
    <property type="molecule type" value="Genomic_DNA"/>
</dbReference>
<proteinExistence type="predicted"/>
<dbReference type="AlphaFoldDB" id="A0A7G9YJH3"/>
<dbReference type="InterPro" id="IPR036390">
    <property type="entry name" value="WH_DNA-bd_sf"/>
</dbReference>
<dbReference type="SUPFAM" id="SSF46785">
    <property type="entry name" value="Winged helix' DNA-binding domain"/>
    <property type="match status" value="1"/>
</dbReference>
<organism evidence="2">
    <name type="scientific">Candidatus Methanogaster sp. ANME-2c ERB4</name>
    <dbReference type="NCBI Taxonomy" id="2759911"/>
    <lineage>
        <taxon>Archaea</taxon>
        <taxon>Methanobacteriati</taxon>
        <taxon>Methanobacteriota</taxon>
        <taxon>Stenosarchaea group</taxon>
        <taxon>Methanomicrobia</taxon>
        <taxon>Methanosarcinales</taxon>
        <taxon>ANME-2 cluster</taxon>
        <taxon>Candidatus Methanogasteraceae</taxon>
        <taxon>Candidatus Methanogaster</taxon>
    </lineage>
</organism>
<dbReference type="Gene3D" id="1.10.10.10">
    <property type="entry name" value="Winged helix-like DNA-binding domain superfamily/Winged helix DNA-binding domain"/>
    <property type="match status" value="1"/>
</dbReference>
<dbReference type="PANTHER" id="PTHR34301:SF8">
    <property type="entry name" value="ATPASE DOMAIN-CONTAINING PROTEIN"/>
    <property type="match status" value="1"/>
</dbReference>
<sequence>MLKEVQKRLENEDKIVTVYLSVWDLIEGRVDEFCQKLSMDIIDAYRPHTGLKYKTKELIRTPLAVLRKFLDKAELRIVYDEIEFFLTLEKNIDGNLLVEHAFNLAEKFAEETDTKCILLLDEFPSIIELKSDNVMVGEQILRKIRTLFEGWERTTLCISGSIRSTMNLTVLSSTSPFYRQLVMKEIGPLKKESVKKLLLRNIEITDAGIERVYEFSAGIPFYVQFIGKMIERNGAVTIEDIKEIEGEFLREEGDLLFKGEFNDLSSKERLIIIHIAKGCHTPKEIATIVKDKVSNVSRFLAYLEAKGYISRKEKGYYVIEDPVFGMWLGMQQF</sequence>